<evidence type="ECO:0000313" key="1">
    <source>
        <dbReference type="EMBL" id="GAA4266457.1"/>
    </source>
</evidence>
<dbReference type="Proteomes" id="UP001501594">
    <property type="component" value="Unassembled WGS sequence"/>
</dbReference>
<comment type="caution">
    <text evidence="1">The sequence shown here is derived from an EMBL/GenBank/DDBJ whole genome shotgun (WGS) entry which is preliminary data.</text>
</comment>
<protein>
    <recommendedName>
        <fullName evidence="3">Secreted protein</fullName>
    </recommendedName>
</protein>
<keyword evidence="2" id="KW-1185">Reference proteome</keyword>
<name>A0ABP8E2I2_9MICO</name>
<reference evidence="2" key="1">
    <citation type="journal article" date="2019" name="Int. J. Syst. Evol. Microbiol.">
        <title>The Global Catalogue of Microorganisms (GCM) 10K type strain sequencing project: providing services to taxonomists for standard genome sequencing and annotation.</title>
        <authorList>
            <consortium name="The Broad Institute Genomics Platform"/>
            <consortium name="The Broad Institute Genome Sequencing Center for Infectious Disease"/>
            <person name="Wu L."/>
            <person name="Ma J."/>
        </authorList>
    </citation>
    <scope>NUCLEOTIDE SEQUENCE [LARGE SCALE GENOMIC DNA]</scope>
    <source>
        <strain evidence="2">JCM 17442</strain>
    </source>
</reference>
<accession>A0ABP8E2I2</accession>
<evidence type="ECO:0008006" key="3">
    <source>
        <dbReference type="Google" id="ProtNLM"/>
    </source>
</evidence>
<dbReference type="EMBL" id="BAABAU010000001">
    <property type="protein sequence ID" value="GAA4266457.1"/>
    <property type="molecule type" value="Genomic_DNA"/>
</dbReference>
<sequence length="93" mass="9893">MVPIFIASVLGVEGALHFAAGSAFADDDFGVDELLGELLEPVEEQPTRSSVAAPAIVSAFRAVVDLIIREPSLNGGDAVARWRATQPCEWVRT</sequence>
<gene>
    <name evidence="1" type="ORF">GCM10022256_20690</name>
</gene>
<organism evidence="1 2">
    <name type="scientific">Frondihabitans peucedani</name>
    <dbReference type="NCBI Taxonomy" id="598626"/>
    <lineage>
        <taxon>Bacteria</taxon>
        <taxon>Bacillati</taxon>
        <taxon>Actinomycetota</taxon>
        <taxon>Actinomycetes</taxon>
        <taxon>Micrococcales</taxon>
        <taxon>Microbacteriaceae</taxon>
        <taxon>Frondihabitans</taxon>
    </lineage>
</organism>
<proteinExistence type="predicted"/>
<evidence type="ECO:0000313" key="2">
    <source>
        <dbReference type="Proteomes" id="UP001501594"/>
    </source>
</evidence>